<sequence length="160" mass="17281">MNDANDQSTSSELINRARALLEAISDPELPMLSIADLGILRDIRPYQGGVEVLMLPTYPGCPALDMIALEINAALTAAGIFPVKITMVTTFTWTTDLMSSDALHKLSAAGIAPPERNKPVVCPKCLSPSVEEINPFGATACRAIWRCTSCGEGFDRFRCH</sequence>
<evidence type="ECO:0000259" key="2">
    <source>
        <dbReference type="Pfam" id="PF23451"/>
    </source>
</evidence>
<dbReference type="Pfam" id="PF01883">
    <property type="entry name" value="FeS_assembly_P"/>
    <property type="match status" value="1"/>
</dbReference>
<comment type="caution">
    <text evidence="3">The sequence shown here is derived from an EMBL/GenBank/DDBJ whole genome shotgun (WGS) entry which is preliminary data.</text>
</comment>
<dbReference type="RefSeq" id="WP_319614193.1">
    <property type="nucleotide sequence ID" value="NZ_JAWXYB010000018.1"/>
</dbReference>
<dbReference type="PANTHER" id="PTHR42831">
    <property type="entry name" value="FE-S PROTEIN MATURATION AUXILIARY FACTOR YITW"/>
    <property type="match status" value="1"/>
</dbReference>
<dbReference type="Gene3D" id="3.30.300.130">
    <property type="entry name" value="Fe-S cluster assembly (FSCA)"/>
    <property type="match status" value="1"/>
</dbReference>
<dbReference type="Pfam" id="PF23451">
    <property type="entry name" value="Zn_ribbon_PaaD"/>
    <property type="match status" value="1"/>
</dbReference>
<dbReference type="Proteomes" id="UP001279553">
    <property type="component" value="Unassembled WGS sequence"/>
</dbReference>
<keyword evidence="4" id="KW-1185">Reference proteome</keyword>
<dbReference type="InterPro" id="IPR052339">
    <property type="entry name" value="Fe-S_Maturation_MIP18"/>
</dbReference>
<feature type="domain" description="PaaD zinc beta ribbon" evidence="2">
    <location>
        <begin position="115"/>
        <end position="158"/>
    </location>
</feature>
<accession>A0AAW9DQD6</accession>
<dbReference type="InterPro" id="IPR034904">
    <property type="entry name" value="FSCA_dom_sf"/>
</dbReference>
<organism evidence="3 4">
    <name type="scientific">Acidiphilium acidophilum</name>
    <name type="common">Thiobacillus acidophilus</name>
    <dbReference type="NCBI Taxonomy" id="76588"/>
    <lineage>
        <taxon>Bacteria</taxon>
        <taxon>Pseudomonadati</taxon>
        <taxon>Pseudomonadota</taxon>
        <taxon>Alphaproteobacteria</taxon>
        <taxon>Acetobacterales</taxon>
        <taxon>Acidocellaceae</taxon>
        <taxon>Acidiphilium</taxon>
    </lineage>
</organism>
<proteinExistence type="predicted"/>
<dbReference type="InterPro" id="IPR011883">
    <property type="entry name" value="PaaD-like"/>
</dbReference>
<dbReference type="InterPro" id="IPR002744">
    <property type="entry name" value="MIP18-like"/>
</dbReference>
<dbReference type="SUPFAM" id="SSF117916">
    <property type="entry name" value="Fe-S cluster assembly (FSCA) domain-like"/>
    <property type="match status" value="1"/>
</dbReference>
<evidence type="ECO:0000313" key="3">
    <source>
        <dbReference type="EMBL" id="MDX5931269.1"/>
    </source>
</evidence>
<dbReference type="NCBIfam" id="TIGR02159">
    <property type="entry name" value="PA_CoA_Oxy4"/>
    <property type="match status" value="1"/>
</dbReference>
<gene>
    <name evidence="3" type="primary">paaD</name>
    <name evidence="3" type="ORF">SIL87_10875</name>
</gene>
<evidence type="ECO:0000259" key="1">
    <source>
        <dbReference type="Pfam" id="PF01883"/>
    </source>
</evidence>
<name>A0AAW9DQD6_ACIAO</name>
<reference evidence="3 4" key="1">
    <citation type="submission" date="2023-11" db="EMBL/GenBank/DDBJ databases">
        <title>MicrobeMod: A computational toolkit for identifying prokaryotic methylation and restriction-modification with nanopore sequencing.</title>
        <authorList>
            <person name="Crits-Christoph A."/>
            <person name="Kang S.C."/>
            <person name="Lee H."/>
            <person name="Ostrov N."/>
        </authorList>
    </citation>
    <scope>NUCLEOTIDE SEQUENCE [LARGE SCALE GENOMIC DNA]</scope>
    <source>
        <strain evidence="3 4">DSMZ 700</strain>
    </source>
</reference>
<dbReference type="AlphaFoldDB" id="A0AAW9DQD6"/>
<dbReference type="EMBL" id="JAWXYB010000018">
    <property type="protein sequence ID" value="MDX5931269.1"/>
    <property type="molecule type" value="Genomic_DNA"/>
</dbReference>
<evidence type="ECO:0000313" key="4">
    <source>
        <dbReference type="Proteomes" id="UP001279553"/>
    </source>
</evidence>
<dbReference type="InterPro" id="IPR056572">
    <property type="entry name" value="Zn_ribbon_PaaD"/>
</dbReference>
<protein>
    <submittedName>
        <fullName evidence="3">1,2-phenylacetyl-CoA epoxidase subunit PaaD</fullName>
    </submittedName>
</protein>
<feature type="domain" description="MIP18 family-like" evidence="1">
    <location>
        <begin position="18"/>
        <end position="77"/>
    </location>
</feature>
<dbReference type="PANTHER" id="PTHR42831:SF3">
    <property type="entry name" value="1,2-PHENYLACETYL-COA EPOXIDASE, SUBUNIT D-RELATED"/>
    <property type="match status" value="1"/>
</dbReference>